<dbReference type="SUPFAM" id="SSF56112">
    <property type="entry name" value="Protein kinase-like (PK-like)"/>
    <property type="match status" value="1"/>
</dbReference>
<dbReference type="InterPro" id="IPR008266">
    <property type="entry name" value="Tyr_kinase_AS"/>
</dbReference>
<name>A0A9N9DGD5_9GLOM</name>
<dbReference type="OrthoDB" id="2156052at2759"/>
<protein>
    <submittedName>
        <fullName evidence="3">245_t:CDS:1</fullName>
    </submittedName>
</protein>
<dbReference type="PROSITE" id="PS50011">
    <property type="entry name" value="PROTEIN_KINASE_DOM"/>
    <property type="match status" value="1"/>
</dbReference>
<evidence type="ECO:0000313" key="3">
    <source>
        <dbReference type="EMBL" id="CAG8639014.1"/>
    </source>
</evidence>
<gene>
    <name evidence="3" type="ORF">POCULU_LOCUS9316</name>
</gene>
<dbReference type="InterPro" id="IPR011009">
    <property type="entry name" value="Kinase-like_dom_sf"/>
</dbReference>
<keyword evidence="4" id="KW-1185">Reference proteome</keyword>
<dbReference type="EMBL" id="CAJVPJ010003364">
    <property type="protein sequence ID" value="CAG8639014.1"/>
    <property type="molecule type" value="Genomic_DNA"/>
</dbReference>
<dbReference type="GO" id="GO:0004672">
    <property type="term" value="F:protein kinase activity"/>
    <property type="evidence" value="ECO:0007669"/>
    <property type="project" value="InterPro"/>
</dbReference>
<dbReference type="GO" id="GO:0005524">
    <property type="term" value="F:ATP binding"/>
    <property type="evidence" value="ECO:0007669"/>
    <property type="project" value="UniProtKB-UniRule"/>
</dbReference>
<evidence type="ECO:0000256" key="1">
    <source>
        <dbReference type="PROSITE-ProRule" id="PRU10141"/>
    </source>
</evidence>
<feature type="binding site" evidence="1">
    <location>
        <position position="213"/>
    </location>
    <ligand>
        <name>ATP</name>
        <dbReference type="ChEBI" id="CHEBI:30616"/>
    </ligand>
</feature>
<sequence length="379" mass="43386">TEYAVDLSLTGVTFLVKISLEEALSSIPPPVTYSPKCTISKTTTKVNGDPPTSILLWDDFLEEVNRFRFDQQSRFERPKFNDKFVVIHEEVLRNAMNVNVCMILNDLIGPDFEYSMRRTHAPGIPDFTCHYLVESLSLVIEVKRKHVLEDINGQTFPEFYQANEKAKMVIQQVYNYMGANELRYDFKFMDILGEGRSGKTLLCEFRGEKIALKTVDLAKAPSYVLEEMQKEIEIYESLADIQGQYIPKLVCHGYFGGGMCFIIGLTIVGTPLDEHKITKQQRSRALKALEAIHKHGILHNDVREENILVHDSGDIYLIDFGMASWADTKKKRKLFEEEQLKLSHLLDKYTVMPFHNHPVSSQESDDCTEDVTTKTVLCN</sequence>
<reference evidence="3" key="1">
    <citation type="submission" date="2021-06" db="EMBL/GenBank/DDBJ databases">
        <authorList>
            <person name="Kallberg Y."/>
            <person name="Tangrot J."/>
            <person name="Rosling A."/>
        </authorList>
    </citation>
    <scope>NUCLEOTIDE SEQUENCE</scope>
    <source>
        <strain evidence="3">IA702</strain>
    </source>
</reference>
<comment type="caution">
    <text evidence="3">The sequence shown here is derived from an EMBL/GenBank/DDBJ whole genome shotgun (WGS) entry which is preliminary data.</text>
</comment>
<dbReference type="AlphaFoldDB" id="A0A9N9DGD5"/>
<dbReference type="PROSITE" id="PS00107">
    <property type="entry name" value="PROTEIN_KINASE_ATP"/>
    <property type="match status" value="1"/>
</dbReference>
<dbReference type="SMART" id="SM00220">
    <property type="entry name" value="S_TKc"/>
    <property type="match status" value="1"/>
</dbReference>
<feature type="domain" description="Protein kinase" evidence="2">
    <location>
        <begin position="186"/>
        <end position="379"/>
    </location>
</feature>
<dbReference type="PANTHER" id="PTHR37171">
    <property type="entry name" value="SERINE/THREONINE-PROTEIN KINASE YRZF-RELATED"/>
    <property type="match status" value="1"/>
</dbReference>
<proteinExistence type="predicted"/>
<dbReference type="PANTHER" id="PTHR37171:SF1">
    <property type="entry name" value="SERINE_THREONINE-PROTEIN KINASE YRZF-RELATED"/>
    <property type="match status" value="1"/>
</dbReference>
<dbReference type="PROSITE" id="PS00109">
    <property type="entry name" value="PROTEIN_KINASE_TYR"/>
    <property type="match status" value="1"/>
</dbReference>
<organism evidence="3 4">
    <name type="scientific">Paraglomus occultum</name>
    <dbReference type="NCBI Taxonomy" id="144539"/>
    <lineage>
        <taxon>Eukaryota</taxon>
        <taxon>Fungi</taxon>
        <taxon>Fungi incertae sedis</taxon>
        <taxon>Mucoromycota</taxon>
        <taxon>Glomeromycotina</taxon>
        <taxon>Glomeromycetes</taxon>
        <taxon>Paraglomerales</taxon>
        <taxon>Paraglomeraceae</taxon>
        <taxon>Paraglomus</taxon>
    </lineage>
</organism>
<dbReference type="Gene3D" id="1.10.510.10">
    <property type="entry name" value="Transferase(Phosphotransferase) domain 1"/>
    <property type="match status" value="1"/>
</dbReference>
<dbReference type="InterPro" id="IPR017441">
    <property type="entry name" value="Protein_kinase_ATP_BS"/>
</dbReference>
<dbReference type="InterPro" id="IPR000719">
    <property type="entry name" value="Prot_kinase_dom"/>
</dbReference>
<evidence type="ECO:0000313" key="4">
    <source>
        <dbReference type="Proteomes" id="UP000789572"/>
    </source>
</evidence>
<keyword evidence="1" id="KW-0067">ATP-binding</keyword>
<feature type="non-terminal residue" evidence="3">
    <location>
        <position position="1"/>
    </location>
</feature>
<accession>A0A9N9DGD5</accession>
<evidence type="ECO:0000259" key="2">
    <source>
        <dbReference type="PROSITE" id="PS50011"/>
    </source>
</evidence>
<keyword evidence="1" id="KW-0547">Nucleotide-binding</keyword>
<dbReference type="Pfam" id="PF00069">
    <property type="entry name" value="Pkinase"/>
    <property type="match status" value="1"/>
</dbReference>
<dbReference type="InterPro" id="IPR052396">
    <property type="entry name" value="Meiotic_Drive_Suppr_Kinase"/>
</dbReference>
<dbReference type="Proteomes" id="UP000789572">
    <property type="component" value="Unassembled WGS sequence"/>
</dbReference>